<feature type="compositionally biased region" description="Low complexity" evidence="1">
    <location>
        <begin position="163"/>
        <end position="175"/>
    </location>
</feature>
<accession>Q21EG1</accession>
<name>Q21EG1_SACD2</name>
<feature type="region of interest" description="Disordered" evidence="1">
    <location>
        <begin position="133"/>
        <end position="175"/>
    </location>
</feature>
<keyword evidence="2" id="KW-0732">Signal</keyword>
<dbReference type="Proteomes" id="UP000001947">
    <property type="component" value="Chromosome"/>
</dbReference>
<sequence>MRMKMDLKISASLFFSCVMLLLLTACNVEEETGALVTMEDSDRVWVFIQFNVPEEGDKIDGYYYYGRVSKRQYSAISANKLTSGFILLKDTRYWGNDDIIHAYADFEDTGDLVFRIEDIRYIRLMRAEPKVGMGAEQWEQAEEEAEAKLENSENEADTEAESSSESKVSGSEIKG</sequence>
<organism evidence="3 4">
    <name type="scientific">Saccharophagus degradans (strain 2-40 / ATCC 43961 / DSM 17024)</name>
    <dbReference type="NCBI Taxonomy" id="203122"/>
    <lineage>
        <taxon>Bacteria</taxon>
        <taxon>Pseudomonadati</taxon>
        <taxon>Pseudomonadota</taxon>
        <taxon>Gammaproteobacteria</taxon>
        <taxon>Cellvibrionales</taxon>
        <taxon>Cellvibrionaceae</taxon>
        <taxon>Saccharophagus</taxon>
    </lineage>
</organism>
<dbReference type="KEGG" id="sde:Sde_3663"/>
<evidence type="ECO:0000256" key="2">
    <source>
        <dbReference type="SAM" id="SignalP"/>
    </source>
</evidence>
<reference evidence="3 4" key="1">
    <citation type="journal article" date="2008" name="PLoS Genet.">
        <title>Complete genome sequence of the complex carbohydrate-degrading marine bacterium, Saccharophagus degradans strain 2-40 T.</title>
        <authorList>
            <person name="Weiner R.M."/>
            <person name="Taylor L.E.II."/>
            <person name="Henrissat B."/>
            <person name="Hauser L."/>
            <person name="Land M."/>
            <person name="Coutinho P.M."/>
            <person name="Rancurel C."/>
            <person name="Saunders E.H."/>
            <person name="Longmire A.G."/>
            <person name="Zhang H."/>
            <person name="Bayer E.A."/>
            <person name="Gilbert H.J."/>
            <person name="Larimer F."/>
            <person name="Zhulin I.B."/>
            <person name="Ekborg N.A."/>
            <person name="Lamed R."/>
            <person name="Richardson P.M."/>
            <person name="Borovok I."/>
            <person name="Hutcheson S."/>
        </authorList>
    </citation>
    <scope>NUCLEOTIDE SEQUENCE [LARGE SCALE GENOMIC DNA]</scope>
    <source>
        <strain evidence="4">2-40 / ATCC 43961 / DSM 17024</strain>
    </source>
</reference>
<proteinExistence type="predicted"/>
<dbReference type="EMBL" id="CP000282">
    <property type="protein sequence ID" value="ABD82918.1"/>
    <property type="molecule type" value="Genomic_DNA"/>
</dbReference>
<dbReference type="STRING" id="203122.Sde_3663"/>
<dbReference type="eggNOG" id="ENOG50346QC">
    <property type="taxonomic scope" value="Bacteria"/>
</dbReference>
<feature type="chain" id="PRO_5004200149" description="Lipoprotein" evidence="2">
    <location>
        <begin position="31"/>
        <end position="175"/>
    </location>
</feature>
<gene>
    <name evidence="3" type="ordered locus">Sde_3663</name>
</gene>
<feature type="signal peptide" evidence="2">
    <location>
        <begin position="1"/>
        <end position="30"/>
    </location>
</feature>
<keyword evidence="4" id="KW-1185">Reference proteome</keyword>
<feature type="compositionally biased region" description="Acidic residues" evidence="1">
    <location>
        <begin position="152"/>
        <end position="162"/>
    </location>
</feature>
<protein>
    <recommendedName>
        <fullName evidence="5">Lipoprotein</fullName>
    </recommendedName>
</protein>
<dbReference type="AlphaFoldDB" id="Q21EG1"/>
<evidence type="ECO:0000313" key="4">
    <source>
        <dbReference type="Proteomes" id="UP000001947"/>
    </source>
</evidence>
<dbReference type="HOGENOM" id="CLU_1668552_0_0_6"/>
<evidence type="ECO:0000313" key="3">
    <source>
        <dbReference type="EMBL" id="ABD82918.1"/>
    </source>
</evidence>
<dbReference type="PROSITE" id="PS51257">
    <property type="entry name" value="PROKAR_LIPOPROTEIN"/>
    <property type="match status" value="1"/>
</dbReference>
<evidence type="ECO:0000256" key="1">
    <source>
        <dbReference type="SAM" id="MobiDB-lite"/>
    </source>
</evidence>
<evidence type="ECO:0008006" key="5">
    <source>
        <dbReference type="Google" id="ProtNLM"/>
    </source>
</evidence>